<organism evidence="1 2">
    <name type="scientific">Nasonia vitripennis</name>
    <name type="common">Parasitic wasp</name>
    <dbReference type="NCBI Taxonomy" id="7425"/>
    <lineage>
        <taxon>Eukaryota</taxon>
        <taxon>Metazoa</taxon>
        <taxon>Ecdysozoa</taxon>
        <taxon>Arthropoda</taxon>
        <taxon>Hexapoda</taxon>
        <taxon>Insecta</taxon>
        <taxon>Pterygota</taxon>
        <taxon>Neoptera</taxon>
        <taxon>Endopterygota</taxon>
        <taxon>Hymenoptera</taxon>
        <taxon>Apocrita</taxon>
        <taxon>Proctotrupomorpha</taxon>
        <taxon>Chalcidoidea</taxon>
        <taxon>Pteromalidae</taxon>
        <taxon>Pteromalinae</taxon>
        <taxon>Nasonia</taxon>
    </lineage>
</organism>
<dbReference type="RefSeq" id="XP_031783955.1">
    <property type="nucleotide sequence ID" value="XM_031928095.1"/>
</dbReference>
<dbReference type="KEGG" id="nvi:107981629"/>
<proteinExistence type="predicted"/>
<evidence type="ECO:0000313" key="1">
    <source>
        <dbReference type="EnsemblMetazoa" id="XP_031783955"/>
    </source>
</evidence>
<sequence length="252" mass="28045">MGAVGQVNIPYSDDADFEDLQDKDRTVELVGYVCSVEAPVQQKSFDLFKFGLSNGTKKVMCLIWGKELIDRHQPQVLLNRRLHVNKGLCKSSKFPKLLESQGFLPYEIIIQPNTTFNFFGVHTMLAGPPVVPPRQVNFDTIRDVEGKISIDGHIKAEFSPTASRYQNATYACGSITDGVHKIIVNISNYTVPVEATRGMAVTVIGNIVNDPSIPFTISCADSTLITLREEEPLPELDLLRANRTLKRRTPPE</sequence>
<dbReference type="InParanoid" id="A0A7M7Q9R2"/>
<accession>A0A7M7Q9R2</accession>
<keyword evidence="2" id="KW-1185">Reference proteome</keyword>
<dbReference type="AlphaFoldDB" id="A0A7M7Q9R2"/>
<dbReference type="Proteomes" id="UP000002358">
    <property type="component" value="Unassembled WGS sequence"/>
</dbReference>
<reference evidence="1" key="1">
    <citation type="submission" date="2021-01" db="UniProtKB">
        <authorList>
            <consortium name="EnsemblMetazoa"/>
        </authorList>
    </citation>
    <scope>IDENTIFICATION</scope>
</reference>
<protein>
    <submittedName>
        <fullName evidence="1">Uncharacterized protein</fullName>
    </submittedName>
</protein>
<dbReference type="GeneID" id="107981629"/>
<evidence type="ECO:0000313" key="2">
    <source>
        <dbReference type="Proteomes" id="UP000002358"/>
    </source>
</evidence>
<dbReference type="OrthoDB" id="7648950at2759"/>
<dbReference type="SMR" id="A0A7M7Q9R2"/>
<name>A0A7M7Q9R2_NASVI</name>
<dbReference type="EnsemblMetazoa" id="XM_031928095">
    <property type="protein sequence ID" value="XP_031783955"/>
    <property type="gene ID" value="LOC107981629"/>
</dbReference>